<reference evidence="2" key="1">
    <citation type="submission" date="2016-01" db="EMBL/GenBank/DDBJ databases">
        <authorList>
            <person name="Mcilroy J.S."/>
            <person name="Karst M S."/>
            <person name="Albertsen M."/>
        </authorList>
    </citation>
    <scope>NUCLEOTIDE SEQUENCE</scope>
    <source>
        <strain evidence="2">Cfx-K</strain>
    </source>
</reference>
<dbReference type="RefSeq" id="WP_095043964.1">
    <property type="nucleotide sequence ID" value="NZ_LN890655.1"/>
</dbReference>
<keyword evidence="3" id="KW-1185">Reference proteome</keyword>
<dbReference type="SMART" id="SM00710">
    <property type="entry name" value="PbH1"/>
    <property type="match status" value="6"/>
</dbReference>
<proteinExistence type="predicted"/>
<dbReference type="Gene3D" id="2.160.20.10">
    <property type="entry name" value="Single-stranded right-handed beta-helix, Pectin lyase-like"/>
    <property type="match status" value="2"/>
</dbReference>
<protein>
    <recommendedName>
        <fullName evidence="1">SpaA-like prealbumin fold domain-containing protein</fullName>
    </recommendedName>
</protein>
<feature type="domain" description="SpaA-like prealbumin fold" evidence="1">
    <location>
        <begin position="952"/>
        <end position="1036"/>
    </location>
</feature>
<feature type="domain" description="SpaA-like prealbumin fold" evidence="1">
    <location>
        <begin position="1161"/>
        <end position="1245"/>
    </location>
</feature>
<dbReference type="InterPro" id="IPR055371">
    <property type="entry name" value="SpaA_PFL_dom_4"/>
</dbReference>
<accession>A0A160T603</accession>
<organism evidence="2 3">
    <name type="scientific">Candidatus Promineifilum breve</name>
    <dbReference type="NCBI Taxonomy" id="1806508"/>
    <lineage>
        <taxon>Bacteria</taxon>
        <taxon>Bacillati</taxon>
        <taxon>Chloroflexota</taxon>
        <taxon>Ardenticatenia</taxon>
        <taxon>Candidatus Promineifilales</taxon>
        <taxon>Candidatus Promineifilaceae</taxon>
        <taxon>Candidatus Promineifilum</taxon>
    </lineage>
</organism>
<gene>
    <name evidence="2" type="ORF">CFX0092_A2780</name>
</gene>
<evidence type="ECO:0000313" key="2">
    <source>
        <dbReference type="EMBL" id="CUS04658.2"/>
    </source>
</evidence>
<dbReference type="EMBL" id="LN890655">
    <property type="protein sequence ID" value="CUS04658.2"/>
    <property type="molecule type" value="Genomic_DNA"/>
</dbReference>
<dbReference type="KEGG" id="pbf:CFX0092_A2780"/>
<dbReference type="InterPro" id="IPR012334">
    <property type="entry name" value="Pectin_lyas_fold"/>
</dbReference>
<evidence type="ECO:0000259" key="1">
    <source>
        <dbReference type="Pfam" id="PF24514"/>
    </source>
</evidence>
<sequence length="1501" mass="157629">MIKKRITTRLLWPLCLVAILFGLAGSLLPGVAGALQSPACDWVVGPDDIPTISDAIIAASGGQTICVHGGIYHERVDIPSTKTGLSLLALPGETPIIDGQKALPGGAVGDRFKGLMEIRAVGVTIDGFEIRFSSARGLDVSADGVTVRNTSVHDNWSTGINVTAGETLNDVLIENNHVYRNMRRSQYAPVIYRGLRTGSGATDWAFDPNENWDTPFWTGANADLPEQWLNGVSMTFNDDGRTERVYAGSARAGRNGYIGPEYSADGLEFSYTGADILFHQPATNKWTLYFDGEPRGIPQNEVIDAFQIESTAPISNPWPCPTCAPILLSFIEPVTLPIDDGAGGSTPTAIAPSDLVYFRPTAIVANRVDAGFFTIHKRAADLVGLPAAANIDALDRAPDGRLLISLTDTQTLTNPDLMTVTAEREDLVAYDEATGVWSLFFEGDQILFNPFQAEDLTAAWLDDDGHLYISGDPIGGSALTLIDTTNSTARNNHVYNNFGEGLVADRYSVRATLEGNVLYDNQHANLYLNSTTDTLIKGNFVFCTDDRTFWRKGSGRNYKPGPGIQIRDEAWSGPNPPSLSSGYVIINNIVYGCSTNFGVSTQKPGGGLNDSLVANNLFAHARGEGAITGYDNINFNSDASFNGSSFVNNVLLQSESLGVNTRIQGWIAANFATFTLADNLYSIPPAEGWSNLGQEPGRIIGDPQLAEPQLSDANPPLPVMGSLPDADDFQLTYDSPALDAGQPLAEVLEDFFHQPRANSGPLDLGVHELPHVGGIVVVQETSPAAYTQLFNFSAGYVPDGFALQGGQSHNSGALPAGIYSVASAPVDGWTTTATCDDGSPPDAIQLGPTETVICTFHSARQTRLTVINQVEPAGDPQLFAFTLSPGESFDLAAESRTFVIAPDVAHALSVVVPAGWQQTGAACDNGDAPGAITLENGEWVACTFSHRKVGQIIVEKQTLPDGANQTFDFTTDYGPFSLSDGQRNTSAYLAPGVYGVAETLPAGWLQTEATCDDGSAPQAIDLSGGETVTCTFTNARLSLSLGLTPTPGSVTAPGGDVVFAVQVDNTGGLPVALTTLTDSDFGDVADPGNAALLSTSCQLPQTVAAGTGYSCAFTAHVGGAGGSTHSNTLTAAATGPNDTPLSAADEATVTINSPAAGRILVVKQTNPPNTPGTFGFTTSYTSGVFNLSHGQSHDSGPLPSGAVYSVAENATTGWELTGATCDDGSPPGAINLSPAETVTCTFVNAPVIPPQPTILYVTTPNAGNVRGLAYAPGDILAYNRQTDVWSVHFDASDVALTKPLADFVLLDDNSILLAFNSSVKLRNAANALITYEAQDVARFVPSSVGPTTAGHFAVYFDGSDVALSTSTEKIDALGRRADGALLISTSGAATVKNGTVNLNAQDEDLLAFTPQTLGTTTAGTWSTAFDGTAVTGMAAENLSAVWHDAATNDLYVTFASAFTIGGVTGTSRSVLRVTPARVVSLYWNANDAGYNVAVDGLHIKK</sequence>
<dbReference type="OrthoDB" id="435029at2"/>
<name>A0A160T603_9CHLR</name>
<dbReference type="Pfam" id="PF24514">
    <property type="entry name" value="SpaA_4"/>
    <property type="match status" value="2"/>
</dbReference>
<dbReference type="Proteomes" id="UP000215027">
    <property type="component" value="Chromosome I"/>
</dbReference>
<dbReference type="InterPro" id="IPR006626">
    <property type="entry name" value="PbH1"/>
</dbReference>
<dbReference type="SUPFAM" id="SSF51126">
    <property type="entry name" value="Pectin lyase-like"/>
    <property type="match status" value="1"/>
</dbReference>
<evidence type="ECO:0000313" key="3">
    <source>
        <dbReference type="Proteomes" id="UP000215027"/>
    </source>
</evidence>
<dbReference type="InterPro" id="IPR011050">
    <property type="entry name" value="Pectin_lyase_fold/virulence"/>
</dbReference>